<dbReference type="OrthoDB" id="477305at2"/>
<gene>
    <name evidence="3" type="ORF">FHX37_3862</name>
</gene>
<name>A0A543N9M1_9ACTN</name>
<feature type="domain" description="Transposase IS4 N-terminal" evidence="2">
    <location>
        <begin position="16"/>
        <end position="52"/>
    </location>
</feature>
<feature type="region of interest" description="Disordered" evidence="1">
    <location>
        <begin position="45"/>
        <end position="83"/>
    </location>
</feature>
<dbReference type="EMBL" id="VFQC01000002">
    <property type="protein sequence ID" value="TQN28517.1"/>
    <property type="molecule type" value="Genomic_DNA"/>
</dbReference>
<reference evidence="3 4" key="1">
    <citation type="submission" date="2019-06" db="EMBL/GenBank/DDBJ databases">
        <title>Sequencing the genomes of 1000 actinobacteria strains.</title>
        <authorList>
            <person name="Klenk H.-P."/>
        </authorList>
    </citation>
    <scope>NUCLEOTIDE SEQUENCE [LARGE SCALE GENOMIC DNA]</scope>
    <source>
        <strain evidence="3 4">DSM 45015</strain>
    </source>
</reference>
<feature type="compositionally biased region" description="Low complexity" evidence="1">
    <location>
        <begin position="63"/>
        <end position="83"/>
    </location>
</feature>
<evidence type="ECO:0000313" key="4">
    <source>
        <dbReference type="Proteomes" id="UP000317422"/>
    </source>
</evidence>
<accession>A0A543N9M1</accession>
<dbReference type="Proteomes" id="UP000317422">
    <property type="component" value="Unassembled WGS sequence"/>
</dbReference>
<proteinExistence type="predicted"/>
<dbReference type="AlphaFoldDB" id="A0A543N9M1"/>
<dbReference type="Pfam" id="PF13006">
    <property type="entry name" value="Nterm_IS4"/>
    <property type="match status" value="1"/>
</dbReference>
<protein>
    <submittedName>
        <fullName evidence="3">Transposase IS4-like protein</fullName>
    </submittedName>
</protein>
<evidence type="ECO:0000259" key="2">
    <source>
        <dbReference type="Pfam" id="PF13006"/>
    </source>
</evidence>
<keyword evidence="4" id="KW-1185">Reference proteome</keyword>
<dbReference type="RefSeq" id="WP_141925559.1">
    <property type="nucleotide sequence ID" value="NZ_VFQC01000002.1"/>
</dbReference>
<organism evidence="3 4">
    <name type="scientific">Haloactinospora alba</name>
    <dbReference type="NCBI Taxonomy" id="405555"/>
    <lineage>
        <taxon>Bacteria</taxon>
        <taxon>Bacillati</taxon>
        <taxon>Actinomycetota</taxon>
        <taxon>Actinomycetes</taxon>
        <taxon>Streptosporangiales</taxon>
        <taxon>Nocardiopsidaceae</taxon>
        <taxon>Haloactinospora</taxon>
    </lineage>
</organism>
<evidence type="ECO:0000313" key="3">
    <source>
        <dbReference type="EMBL" id="TQN28517.1"/>
    </source>
</evidence>
<comment type="caution">
    <text evidence="3">The sequence shown here is derived from an EMBL/GenBank/DDBJ whole genome shotgun (WGS) entry which is preliminary data.</text>
</comment>
<dbReference type="InterPro" id="IPR024473">
    <property type="entry name" value="Transposases_IS4_N"/>
</dbReference>
<evidence type="ECO:0000256" key="1">
    <source>
        <dbReference type="SAM" id="MobiDB-lite"/>
    </source>
</evidence>
<sequence>MSDSAMTHACGALAAGHLGELTQVVSFDPVDEALACGGGLQRRTRRLPSRVAAPRRAGPYSFRSTRVSTAPSAASSRPTRSGS</sequence>